<comment type="function">
    <text evidence="10">Catalyzes the synthesis of alpha-ribazole-5'-phosphate from nicotinate mononucleotide (NAMN) and 5,6-dimethylbenzimidazole (DMB).</text>
</comment>
<evidence type="ECO:0000313" key="11">
    <source>
        <dbReference type="EMBL" id="WML92328.1"/>
    </source>
</evidence>
<reference evidence="11 12" key="1">
    <citation type="submission" date="2023-08" db="EMBL/GenBank/DDBJ databases">
        <title>New molecular markers tilS and rpoB for phylogenetic and monitoring studies of the genus Thiothrix biodiversity.</title>
        <authorList>
            <person name="Ravin N.V."/>
            <person name="Smolyakov D."/>
            <person name="Markov N.D."/>
            <person name="Beletsky A.V."/>
            <person name="Mardanov A.V."/>
            <person name="Rudenko T.S."/>
            <person name="Grabovich M.Y."/>
        </authorList>
    </citation>
    <scope>NUCLEOTIDE SEQUENCE [LARGE SCALE GENOMIC DNA]</scope>
    <source>
        <strain evidence="11 12">MK1</strain>
    </source>
</reference>
<dbReference type="Gene3D" id="1.10.1610.10">
    <property type="match status" value="1"/>
</dbReference>
<dbReference type="HAMAP" id="MF_00230">
    <property type="entry name" value="CobT"/>
    <property type="match status" value="1"/>
</dbReference>
<keyword evidence="7 10" id="KW-0808">Transferase</keyword>
<dbReference type="InterPro" id="IPR017846">
    <property type="entry name" value="Nict_dMeBzImd_PRibTrfase_bact"/>
</dbReference>
<evidence type="ECO:0000256" key="6">
    <source>
        <dbReference type="ARBA" id="ARBA00022676"/>
    </source>
</evidence>
<dbReference type="RefSeq" id="WP_308897464.1">
    <property type="nucleotide sequence ID" value="NZ_CP133218.1"/>
</dbReference>
<dbReference type="EMBL" id="CP133218">
    <property type="protein sequence ID" value="WML92328.1"/>
    <property type="molecule type" value="Genomic_DNA"/>
</dbReference>
<protein>
    <recommendedName>
        <fullName evidence="4 10">Nicotinate-nucleotide--dimethylbenzimidazole phosphoribosyltransferase</fullName>
        <shortName evidence="10">NN:DBI PRT</shortName>
        <ecNumber evidence="3 10">2.4.2.21</ecNumber>
    </recommendedName>
    <alternativeName>
        <fullName evidence="8 10">N(1)-alpha-phosphoribosyltransferase</fullName>
    </alternativeName>
</protein>
<evidence type="ECO:0000256" key="9">
    <source>
        <dbReference type="ARBA" id="ARBA00047340"/>
    </source>
</evidence>
<keyword evidence="6 10" id="KW-0328">Glycosyltransferase</keyword>
<sequence length="347" mass="36181">MEWLNTPARAPNTATTEAARLRQSQLTKPPGALGELEAVAIRLAGLQGREQPAVDKVHISVFAADHGVAEEGVSAFPQAVTAQMVHNFLNGGAAINVLAQTLGATLEIIDVGIKTPLTHPKLISQRAGNGTANSTLSPAMSDTQLNLALQAGADAAERAYATRAELFIGGEMGIANTTAATAIYCTLLKVAIPEATGAGTGLDQVGIAHKVSVIQRIIKQHRHHLDKPLEVLRHLGGFEIAALTGAYVRAAQLGLPILIDGFISTAAALIATKLQPGVAHWLFLSHASAEPGHVFAMAELKQRPLLDLNLRLGEGSGAAIAVPLLRLACALHNQMATFDEAAVAGKL</sequence>
<dbReference type="EC" id="2.4.2.21" evidence="3 10"/>
<comment type="catalytic activity">
    <reaction evidence="9 10">
        <text>5,6-dimethylbenzimidazole + nicotinate beta-D-ribonucleotide = alpha-ribazole 5'-phosphate + nicotinate + H(+)</text>
        <dbReference type="Rhea" id="RHEA:11196"/>
        <dbReference type="ChEBI" id="CHEBI:15378"/>
        <dbReference type="ChEBI" id="CHEBI:15890"/>
        <dbReference type="ChEBI" id="CHEBI:32544"/>
        <dbReference type="ChEBI" id="CHEBI:57502"/>
        <dbReference type="ChEBI" id="CHEBI:57918"/>
        <dbReference type="EC" id="2.4.2.21"/>
    </reaction>
</comment>
<evidence type="ECO:0000256" key="2">
    <source>
        <dbReference type="ARBA" id="ARBA00007110"/>
    </source>
</evidence>
<accession>A0ABY9MUX9</accession>
<evidence type="ECO:0000313" key="12">
    <source>
        <dbReference type="Proteomes" id="UP001236657"/>
    </source>
</evidence>
<proteinExistence type="inferred from homology"/>
<dbReference type="Gene3D" id="3.40.50.10210">
    <property type="match status" value="1"/>
</dbReference>
<dbReference type="InterPro" id="IPR036087">
    <property type="entry name" value="Nict_dMeBzImd_PRibTrfase_sf"/>
</dbReference>
<dbReference type="PANTHER" id="PTHR43463">
    <property type="entry name" value="NICOTINATE-NUCLEOTIDE--DIMETHYLBENZIMIDAZOLE PHOSPHORIBOSYLTRANSFERASE"/>
    <property type="match status" value="1"/>
</dbReference>
<gene>
    <name evidence="10 11" type="primary">cobT</name>
    <name evidence="11" type="ORF">RCF98_08300</name>
</gene>
<dbReference type="GO" id="GO:0008939">
    <property type="term" value="F:nicotinate-nucleotide-dimethylbenzimidazole phosphoribosyltransferase activity"/>
    <property type="evidence" value="ECO:0007669"/>
    <property type="project" value="UniProtKB-EC"/>
</dbReference>
<dbReference type="Proteomes" id="UP001236657">
    <property type="component" value="Chromosome"/>
</dbReference>
<dbReference type="SUPFAM" id="SSF52733">
    <property type="entry name" value="Nicotinate mononucleotide:5,6-dimethylbenzimidazole phosphoribosyltransferase (CobT)"/>
    <property type="match status" value="1"/>
</dbReference>
<keyword evidence="12" id="KW-1185">Reference proteome</keyword>
<evidence type="ECO:0000256" key="1">
    <source>
        <dbReference type="ARBA" id="ARBA00005049"/>
    </source>
</evidence>
<keyword evidence="5 10" id="KW-0169">Cobalamin biosynthesis</keyword>
<evidence type="ECO:0000256" key="4">
    <source>
        <dbReference type="ARBA" id="ARBA00015486"/>
    </source>
</evidence>
<evidence type="ECO:0000256" key="5">
    <source>
        <dbReference type="ARBA" id="ARBA00022573"/>
    </source>
</evidence>
<comment type="pathway">
    <text evidence="1 10">Nucleoside biosynthesis; alpha-ribazole biosynthesis; alpha-ribazole from 5,6-dimethylbenzimidazole: step 1/2.</text>
</comment>
<evidence type="ECO:0000256" key="10">
    <source>
        <dbReference type="HAMAP-Rule" id="MF_00230"/>
    </source>
</evidence>
<feature type="active site" description="Proton acceptor" evidence="10">
    <location>
        <position position="314"/>
    </location>
</feature>
<dbReference type="CDD" id="cd02439">
    <property type="entry name" value="DMB-PRT_CobT"/>
    <property type="match status" value="1"/>
</dbReference>
<dbReference type="NCBIfam" id="NF000996">
    <property type="entry name" value="PRK00105.1"/>
    <property type="match status" value="1"/>
</dbReference>
<organism evidence="11 12">
    <name type="scientific">Thiothrix lacustris</name>
    <dbReference type="NCBI Taxonomy" id="525917"/>
    <lineage>
        <taxon>Bacteria</taxon>
        <taxon>Pseudomonadati</taxon>
        <taxon>Pseudomonadota</taxon>
        <taxon>Gammaproteobacteria</taxon>
        <taxon>Thiotrichales</taxon>
        <taxon>Thiotrichaceae</taxon>
        <taxon>Thiothrix</taxon>
    </lineage>
</organism>
<dbReference type="NCBIfam" id="TIGR03160">
    <property type="entry name" value="cobT_DBIPRT"/>
    <property type="match status" value="1"/>
</dbReference>
<dbReference type="InterPro" id="IPR003200">
    <property type="entry name" value="Nict_dMeBzImd_PRibTrfase"/>
</dbReference>
<name>A0ABY9MUX9_9GAMM</name>
<evidence type="ECO:0000256" key="7">
    <source>
        <dbReference type="ARBA" id="ARBA00022679"/>
    </source>
</evidence>
<comment type="similarity">
    <text evidence="2 10">Belongs to the CobT family.</text>
</comment>
<dbReference type="InterPro" id="IPR023195">
    <property type="entry name" value="Nict_dMeBzImd_PRibTrfase_N"/>
</dbReference>
<dbReference type="PANTHER" id="PTHR43463:SF1">
    <property type="entry name" value="NICOTINATE-NUCLEOTIDE--DIMETHYLBENZIMIDAZOLE PHOSPHORIBOSYLTRANSFERASE"/>
    <property type="match status" value="1"/>
</dbReference>
<evidence type="ECO:0000256" key="3">
    <source>
        <dbReference type="ARBA" id="ARBA00011991"/>
    </source>
</evidence>
<evidence type="ECO:0000256" key="8">
    <source>
        <dbReference type="ARBA" id="ARBA00030686"/>
    </source>
</evidence>
<dbReference type="Pfam" id="PF02277">
    <property type="entry name" value="DBI_PRT"/>
    <property type="match status" value="1"/>
</dbReference>